<comment type="caution">
    <text evidence="2">The sequence shown here is derived from an EMBL/GenBank/DDBJ whole genome shotgun (WGS) entry which is preliminary data.</text>
</comment>
<keyword evidence="1" id="KW-0812">Transmembrane</keyword>
<sequence>MSDGTDSDRGPIARPAALCALIGPFAAIVGSLAAIVVPGCLVDERPYPANRPPKTYLAIQGDTLQVANYRTILHWWGTDADGRVIGYAYRWSDPWRPAAGDSLWWEDPRWTFTTATRDTFDVPVRGAYAERLFQVRAIDDGLAADPTPAAQRFRLSNAPPVVRWTDTRRHPTHARPSLPAISFAWTPEDYDGRETIAYARLWLDLAAGEDSAASTIVVAPDTVGAFFPEHFQGRHGQRTVFLQVFDRAETGSDTISWSWTVVPPAGEYLLIDTAWPASEAAAVNQDLFWRARLDAFAPGNYHIYDMETEGPFRSAQEVLPLFSLFKGVVWYGIKWHAASGAPDGAMLEALRLARDALLPYAAAGHGVLISGHNLIGTAGAFPAAWLREPFGIEEIHTYYDARVDVWISDFELPRFAVVRCGAPFGGTDSLVVSRRVPSTDYFRMSPGRDPLLWLEPGSSPTLLSVFPRHATETFCLGAVADTGAGRVALVSTLLTDFAPVPSPAAAVEALLRDLLSAP</sequence>
<keyword evidence="1" id="KW-1133">Transmembrane helix</keyword>
<gene>
    <name evidence="2" type="ORF">FJY75_00835</name>
</gene>
<evidence type="ECO:0000313" key="2">
    <source>
        <dbReference type="EMBL" id="MBM3316374.1"/>
    </source>
</evidence>
<accession>A0A937X979</accession>
<feature type="transmembrane region" description="Helical" evidence="1">
    <location>
        <begin position="12"/>
        <end position="37"/>
    </location>
</feature>
<name>A0A937X979_UNCEI</name>
<evidence type="ECO:0000313" key="3">
    <source>
        <dbReference type="Proteomes" id="UP000748308"/>
    </source>
</evidence>
<dbReference type="Proteomes" id="UP000748308">
    <property type="component" value="Unassembled WGS sequence"/>
</dbReference>
<protein>
    <submittedName>
        <fullName evidence="2">Uncharacterized protein</fullName>
    </submittedName>
</protein>
<proteinExistence type="predicted"/>
<dbReference type="AlphaFoldDB" id="A0A937X979"/>
<keyword evidence="1" id="KW-0472">Membrane</keyword>
<dbReference type="EMBL" id="VGIY01000008">
    <property type="protein sequence ID" value="MBM3316374.1"/>
    <property type="molecule type" value="Genomic_DNA"/>
</dbReference>
<organism evidence="2 3">
    <name type="scientific">Eiseniibacteriota bacterium</name>
    <dbReference type="NCBI Taxonomy" id="2212470"/>
    <lineage>
        <taxon>Bacteria</taxon>
        <taxon>Candidatus Eiseniibacteriota</taxon>
    </lineage>
</organism>
<evidence type="ECO:0000256" key="1">
    <source>
        <dbReference type="SAM" id="Phobius"/>
    </source>
</evidence>
<reference evidence="2" key="1">
    <citation type="submission" date="2019-03" db="EMBL/GenBank/DDBJ databases">
        <title>Lake Tanganyika Metagenome-Assembled Genomes (MAGs).</title>
        <authorList>
            <person name="Tran P."/>
        </authorList>
    </citation>
    <scope>NUCLEOTIDE SEQUENCE</scope>
    <source>
        <strain evidence="2">M_DeepCast_400m_m2_100</strain>
    </source>
</reference>